<sequence length="651" mass="69634">MASAAVISTSHPLTAESSRSAQRAMDQDDDNDLLAIRIIAPGDATDLERDYTDDLEDLVARNGTNSLSVAQHLGPRRSRLPRLHLQPPSSSSSATGVPKSPSLYASPRIPLHRSVSVSANQQQGWETLQDGTAQPVSSEPLSVQETAADADVLLPRPSRALEAAQRRVMSERSTRIPEKRKTATAEQRSVSQPPAARVRPPAARDNSSQIPPTSSSSRPRLVTATDLPSRLPTPRRRVPSQGPTRSFSARTGTREDPAKHVVTPTELELEEIVRPQTAAANRATSTASSSGRDRPFKGEDPAIAAAAAAAAAARRLPPRPATTRMSTSRRTVSTSRMRTKSAPWPTTRGDGGGERNEPLPPWFDDSGPRIYRSSEGELTFAGADSGPSPSSSAAVSLTSSLPLRHHRPQDRVVPAVAKRIEAERLKQLQADDPGLGHAWLVSEWGVTGDPRRAVSVPMKSFKLAEHVDHSKQQRESSSITAVDADIAVPPELSLRGADYSNSEPTEAVATQPDPPEPPDGDRFDVASEERTTTTSSSSSPPPRHPSEAPNSRSRATLVEHEQSRHGDDEQVISAARAASDHHQTVRSQIGRLGRGSSPNPGSVAAVGRADPRHSCSSVVNGADEEARISDLKSPGCCASSIRMDGPFREKS</sequence>
<feature type="compositionally biased region" description="Polar residues" evidence="1">
    <location>
        <begin position="127"/>
        <end position="145"/>
    </location>
</feature>
<feature type="compositionally biased region" description="Basic and acidic residues" evidence="1">
    <location>
        <begin position="557"/>
        <end position="568"/>
    </location>
</feature>
<evidence type="ECO:0000256" key="1">
    <source>
        <dbReference type="SAM" id="MobiDB-lite"/>
    </source>
</evidence>
<feature type="region of interest" description="Disordered" evidence="1">
    <location>
        <begin position="1"/>
        <end position="29"/>
    </location>
</feature>
<feature type="compositionally biased region" description="Low complexity" evidence="1">
    <location>
        <begin position="301"/>
        <end position="336"/>
    </location>
</feature>
<feature type="compositionally biased region" description="Basic and acidic residues" evidence="1">
    <location>
        <begin position="464"/>
        <end position="474"/>
    </location>
</feature>
<dbReference type="EMBL" id="PUHQ01000003">
    <property type="protein sequence ID" value="KAG0666879.1"/>
    <property type="molecule type" value="Genomic_DNA"/>
</dbReference>
<name>A0A9P7B923_RHOMI</name>
<comment type="caution">
    <text evidence="2">The sequence shown here is derived from an EMBL/GenBank/DDBJ whole genome shotgun (WGS) entry which is preliminary data.</text>
</comment>
<dbReference type="AlphaFoldDB" id="A0A9P7B923"/>
<feature type="compositionally biased region" description="Basic and acidic residues" evidence="1">
    <location>
        <begin position="519"/>
        <end position="531"/>
    </location>
</feature>
<accession>A0A9P7B923</accession>
<feature type="compositionally biased region" description="Low complexity" evidence="1">
    <location>
        <begin position="383"/>
        <end position="402"/>
    </location>
</feature>
<proteinExistence type="predicted"/>
<feature type="region of interest" description="Disordered" evidence="1">
    <location>
        <begin position="464"/>
        <end position="651"/>
    </location>
</feature>
<feature type="compositionally biased region" description="Polar residues" evidence="1">
    <location>
        <begin position="241"/>
        <end position="251"/>
    </location>
</feature>
<protein>
    <submittedName>
        <fullName evidence="2">Uncharacterized protein</fullName>
    </submittedName>
</protein>
<feature type="region of interest" description="Disordered" evidence="1">
    <location>
        <begin position="69"/>
        <end position="106"/>
    </location>
</feature>
<evidence type="ECO:0000313" key="3">
    <source>
        <dbReference type="Proteomes" id="UP000777482"/>
    </source>
</evidence>
<dbReference type="OrthoDB" id="10388775at2759"/>
<keyword evidence="3" id="KW-1185">Reference proteome</keyword>
<feature type="compositionally biased region" description="Low complexity" evidence="1">
    <location>
        <begin position="193"/>
        <end position="219"/>
    </location>
</feature>
<feature type="region of interest" description="Disordered" evidence="1">
    <location>
        <begin position="379"/>
        <end position="406"/>
    </location>
</feature>
<feature type="compositionally biased region" description="Basic and acidic residues" evidence="1">
    <location>
        <begin position="164"/>
        <end position="183"/>
    </location>
</feature>
<organism evidence="2 3">
    <name type="scientific">Rhodotorula mucilaginosa</name>
    <name type="common">Yeast</name>
    <name type="synonym">Rhodotorula rubra</name>
    <dbReference type="NCBI Taxonomy" id="5537"/>
    <lineage>
        <taxon>Eukaryota</taxon>
        <taxon>Fungi</taxon>
        <taxon>Dikarya</taxon>
        <taxon>Basidiomycota</taxon>
        <taxon>Pucciniomycotina</taxon>
        <taxon>Microbotryomycetes</taxon>
        <taxon>Sporidiobolales</taxon>
        <taxon>Sporidiobolaceae</taxon>
        <taxon>Rhodotorula</taxon>
    </lineage>
</organism>
<feature type="compositionally biased region" description="Basic and acidic residues" evidence="1">
    <location>
        <begin position="291"/>
        <end position="300"/>
    </location>
</feature>
<feature type="compositionally biased region" description="Polar residues" evidence="1">
    <location>
        <begin position="1"/>
        <end position="21"/>
    </location>
</feature>
<evidence type="ECO:0000313" key="2">
    <source>
        <dbReference type="EMBL" id="KAG0666879.1"/>
    </source>
</evidence>
<feature type="region of interest" description="Disordered" evidence="1">
    <location>
        <begin position="127"/>
        <end position="365"/>
    </location>
</feature>
<dbReference type="Proteomes" id="UP000777482">
    <property type="component" value="Unassembled WGS sequence"/>
</dbReference>
<gene>
    <name evidence="2" type="ORF">C6P46_003589</name>
</gene>
<feature type="compositionally biased region" description="Low complexity" evidence="1">
    <location>
        <begin position="277"/>
        <end position="290"/>
    </location>
</feature>
<reference evidence="2 3" key="1">
    <citation type="submission" date="2020-11" db="EMBL/GenBank/DDBJ databases">
        <title>Kefir isolates.</title>
        <authorList>
            <person name="Marcisauskas S."/>
            <person name="Kim Y."/>
            <person name="Blasche S."/>
        </authorList>
    </citation>
    <scope>NUCLEOTIDE SEQUENCE [LARGE SCALE GENOMIC DNA]</scope>
    <source>
        <strain evidence="2 3">KR</strain>
    </source>
</reference>